<dbReference type="EMBL" id="FBWG01000028">
    <property type="protein sequence ID" value="CUX41675.1"/>
    <property type="molecule type" value="Genomic_DNA"/>
</dbReference>
<dbReference type="RefSeq" id="WP_080819480.1">
    <property type="nucleotide sequence ID" value="NZ_LT009749.1"/>
</dbReference>
<dbReference type="AlphaFoldDB" id="A0A1S7QSW3"/>
<dbReference type="Pfam" id="PF23840">
    <property type="entry name" value="Phage_tail_terminator"/>
    <property type="match status" value="1"/>
</dbReference>
<evidence type="ECO:0000313" key="2">
    <source>
        <dbReference type="Proteomes" id="UP000191987"/>
    </source>
</evidence>
<dbReference type="InterPro" id="IPR056912">
    <property type="entry name" value="Phage_JBD30_tail_term-like"/>
</dbReference>
<proteinExistence type="predicted"/>
<protein>
    <recommendedName>
        <fullName evidence="3">DUF3168 domain-containing protein</fullName>
    </recommendedName>
</protein>
<sequence length="138" mass="14984">MIDSIIARLLDNDTPFAIAGGAAELADVKDRPVNLPAVYVYISHEKSAPNERINTLLQRTAFDVAVVIVTENLSQGDNAAARGDIEALKGFVRGQLLGFLPAGAADPLEHVEGEIQQALNGVVWFEDVFTSAYYQEKR</sequence>
<organism evidence="1 2">
    <name type="scientific">Agrobacterium deltaense Zutra 3/1</name>
    <dbReference type="NCBI Taxonomy" id="1183427"/>
    <lineage>
        <taxon>Bacteria</taxon>
        <taxon>Pseudomonadati</taxon>
        <taxon>Pseudomonadota</taxon>
        <taxon>Alphaproteobacteria</taxon>
        <taxon>Hyphomicrobiales</taxon>
        <taxon>Rhizobiaceae</taxon>
        <taxon>Rhizobium/Agrobacterium group</taxon>
        <taxon>Agrobacterium</taxon>
    </lineage>
</organism>
<dbReference type="Proteomes" id="UP000191987">
    <property type="component" value="Unassembled WGS sequence"/>
</dbReference>
<name>A0A1S7QSW3_9HYPH</name>
<evidence type="ECO:0008006" key="3">
    <source>
        <dbReference type="Google" id="ProtNLM"/>
    </source>
</evidence>
<accession>A0A1S7QSW3</accession>
<reference evidence="1 2" key="1">
    <citation type="submission" date="2016-01" db="EMBL/GenBank/DDBJ databases">
        <authorList>
            <person name="Oliw E.H."/>
        </authorList>
    </citation>
    <scope>NUCLEOTIDE SEQUENCE [LARGE SCALE GENOMIC DNA]</scope>
    <source>
        <strain evidence="1 2">Zutra 3-1</strain>
    </source>
</reference>
<gene>
    <name evidence="1" type="ORF">AGR7C_Lc100157</name>
</gene>
<evidence type="ECO:0000313" key="1">
    <source>
        <dbReference type="EMBL" id="CUX41675.1"/>
    </source>
</evidence>